<dbReference type="Pfam" id="PF02391">
    <property type="entry name" value="MoaE"/>
    <property type="match status" value="1"/>
</dbReference>
<evidence type="ECO:0000256" key="10">
    <source>
        <dbReference type="ARBA" id="ARBA00032474"/>
    </source>
</evidence>
<sequence>MDVHIRVSHDDFDTAAEIARYQRPGIGAVTAFVGLVRDFGDGDNVVALELEHYPGMTESELAAIIDDAGRRWPLDGVTVIHRVGRLELSERIVLVVTASAHRRAAFEGCEFVMDWLKTRAPFWKREWGADGQSRWVDAKDSDDSAAARWEDTPK</sequence>
<dbReference type="InterPro" id="IPR003448">
    <property type="entry name" value="Mopterin_biosynth_MoaE"/>
</dbReference>
<evidence type="ECO:0000256" key="12">
    <source>
        <dbReference type="SAM" id="MobiDB-lite"/>
    </source>
</evidence>
<protein>
    <recommendedName>
        <fullName evidence="4">Molybdopterin synthase catalytic subunit</fullName>
        <ecNumber evidence="3">2.8.1.12</ecNumber>
    </recommendedName>
    <alternativeName>
        <fullName evidence="9">MPT synthase subunit 2</fullName>
    </alternativeName>
    <alternativeName>
        <fullName evidence="7">Molybdenum cofactor biosynthesis protein E</fullName>
    </alternativeName>
    <alternativeName>
        <fullName evidence="8">Molybdopterin-converting factor large subunit</fullName>
    </alternativeName>
    <alternativeName>
        <fullName evidence="10">Molybdopterin-converting factor subunit 2</fullName>
    </alternativeName>
</protein>
<dbReference type="RefSeq" id="WP_107888959.1">
    <property type="nucleotide sequence ID" value="NZ_CP028519.1"/>
</dbReference>
<evidence type="ECO:0000313" key="14">
    <source>
        <dbReference type="Proteomes" id="UP000244173"/>
    </source>
</evidence>
<dbReference type="InterPro" id="IPR036563">
    <property type="entry name" value="MoaE_sf"/>
</dbReference>
<comment type="subunit">
    <text evidence="6">Heterotetramer of 2 MoaD subunits and 2 MoaE subunits. Also stable as homodimer. The enzyme changes between these two forms during catalysis.</text>
</comment>
<keyword evidence="14" id="KW-1185">Reference proteome</keyword>
<comment type="pathway">
    <text evidence="1">Cofactor biosynthesis; molybdopterin biosynthesis.</text>
</comment>
<proteinExistence type="inferred from homology"/>
<dbReference type="UniPathway" id="UPA00344"/>
<comment type="similarity">
    <text evidence="2">Belongs to the MoaE family.</text>
</comment>
<evidence type="ECO:0000256" key="7">
    <source>
        <dbReference type="ARBA" id="ARBA00029745"/>
    </source>
</evidence>
<dbReference type="SUPFAM" id="SSF54690">
    <property type="entry name" value="Molybdopterin synthase subunit MoaE"/>
    <property type="match status" value="1"/>
</dbReference>
<accession>A0A2S0P8Q6</accession>
<keyword evidence="5" id="KW-0501">Molybdenum cofactor biosynthesis</keyword>
<dbReference type="GO" id="GO:0006777">
    <property type="term" value="P:Mo-molybdopterin cofactor biosynthetic process"/>
    <property type="evidence" value="ECO:0007669"/>
    <property type="project" value="UniProtKB-KW"/>
</dbReference>
<dbReference type="GO" id="GO:0030366">
    <property type="term" value="F:molybdopterin synthase activity"/>
    <property type="evidence" value="ECO:0007669"/>
    <property type="project" value="UniProtKB-EC"/>
</dbReference>
<evidence type="ECO:0000256" key="1">
    <source>
        <dbReference type="ARBA" id="ARBA00005046"/>
    </source>
</evidence>
<feature type="region of interest" description="Disordered" evidence="12">
    <location>
        <begin position="134"/>
        <end position="154"/>
    </location>
</feature>
<dbReference type="AlphaFoldDB" id="A0A2S0P8Q6"/>
<gene>
    <name evidence="13" type="ORF">DAI18_06375</name>
</gene>
<evidence type="ECO:0000256" key="2">
    <source>
        <dbReference type="ARBA" id="ARBA00005426"/>
    </source>
</evidence>
<evidence type="ECO:0000256" key="5">
    <source>
        <dbReference type="ARBA" id="ARBA00023150"/>
    </source>
</evidence>
<dbReference type="OrthoDB" id="9803224at2"/>
<comment type="catalytic activity">
    <reaction evidence="11">
        <text>2 [molybdopterin-synthase sulfur-carrier protein]-C-terminal-Gly-aminoethanethioate + cyclic pyranopterin phosphate + H2O = molybdopterin + 2 [molybdopterin-synthase sulfur-carrier protein]-C-terminal Gly-Gly + 2 H(+)</text>
        <dbReference type="Rhea" id="RHEA:26333"/>
        <dbReference type="Rhea" id="RHEA-COMP:12202"/>
        <dbReference type="Rhea" id="RHEA-COMP:19907"/>
        <dbReference type="ChEBI" id="CHEBI:15377"/>
        <dbReference type="ChEBI" id="CHEBI:15378"/>
        <dbReference type="ChEBI" id="CHEBI:58698"/>
        <dbReference type="ChEBI" id="CHEBI:59648"/>
        <dbReference type="ChEBI" id="CHEBI:90778"/>
        <dbReference type="ChEBI" id="CHEBI:232372"/>
        <dbReference type="EC" id="2.8.1.12"/>
    </reaction>
</comment>
<evidence type="ECO:0000256" key="9">
    <source>
        <dbReference type="ARBA" id="ARBA00030781"/>
    </source>
</evidence>
<dbReference type="EMBL" id="CP028519">
    <property type="protein sequence ID" value="AVY93715.1"/>
    <property type="molecule type" value="Genomic_DNA"/>
</dbReference>
<dbReference type="STRING" id="1122240.GCA_000620105_01321"/>
<evidence type="ECO:0000256" key="8">
    <source>
        <dbReference type="ARBA" id="ARBA00030407"/>
    </source>
</evidence>
<dbReference type="PANTHER" id="PTHR23404">
    <property type="entry name" value="MOLYBDOPTERIN SYNTHASE RELATED"/>
    <property type="match status" value="1"/>
</dbReference>
<evidence type="ECO:0000256" key="4">
    <source>
        <dbReference type="ARBA" id="ARBA00013858"/>
    </source>
</evidence>
<name>A0A2S0P8Q6_9NEIS</name>
<reference evidence="13 14" key="1">
    <citation type="submission" date="2018-04" db="EMBL/GenBank/DDBJ databases">
        <title>Denitrifier Microvirgula.</title>
        <authorList>
            <person name="Anderson E."/>
            <person name="Jang J."/>
            <person name="Ishii S."/>
        </authorList>
    </citation>
    <scope>NUCLEOTIDE SEQUENCE [LARGE SCALE GENOMIC DNA]</scope>
    <source>
        <strain evidence="13 14">BE2.4</strain>
    </source>
</reference>
<evidence type="ECO:0000313" key="13">
    <source>
        <dbReference type="EMBL" id="AVY93715.1"/>
    </source>
</evidence>
<evidence type="ECO:0000256" key="6">
    <source>
        <dbReference type="ARBA" id="ARBA00026066"/>
    </source>
</evidence>
<organism evidence="13 14">
    <name type="scientific">Microvirgula aerodenitrificans</name>
    <dbReference type="NCBI Taxonomy" id="57480"/>
    <lineage>
        <taxon>Bacteria</taxon>
        <taxon>Pseudomonadati</taxon>
        <taxon>Pseudomonadota</taxon>
        <taxon>Betaproteobacteria</taxon>
        <taxon>Neisseriales</taxon>
        <taxon>Aquaspirillaceae</taxon>
        <taxon>Microvirgula</taxon>
    </lineage>
</organism>
<dbReference type="CDD" id="cd00756">
    <property type="entry name" value="MoaE"/>
    <property type="match status" value="1"/>
</dbReference>
<dbReference type="KEGG" id="maer:DAI18_06375"/>
<dbReference type="Gene3D" id="3.90.1170.40">
    <property type="entry name" value="Molybdopterin biosynthesis MoaE subunit"/>
    <property type="match status" value="1"/>
</dbReference>
<dbReference type="Proteomes" id="UP000244173">
    <property type="component" value="Chromosome"/>
</dbReference>
<dbReference type="EC" id="2.8.1.12" evidence="3"/>
<evidence type="ECO:0000256" key="11">
    <source>
        <dbReference type="ARBA" id="ARBA00049878"/>
    </source>
</evidence>
<evidence type="ECO:0000256" key="3">
    <source>
        <dbReference type="ARBA" id="ARBA00011950"/>
    </source>
</evidence>